<evidence type="ECO:0000256" key="6">
    <source>
        <dbReference type="ARBA" id="ARBA00038105"/>
    </source>
</evidence>
<dbReference type="PANTHER" id="PTHR12763">
    <property type="match status" value="1"/>
</dbReference>
<comment type="similarity">
    <text evidence="6">Belongs to the TIM14 family.</text>
</comment>
<dbReference type="PANTHER" id="PTHR12763:SF28">
    <property type="entry name" value="GEO10507P1-RELATED"/>
    <property type="match status" value="1"/>
</dbReference>
<dbReference type="RefSeq" id="WP_380697904.1">
    <property type="nucleotide sequence ID" value="NZ_JBHRYR010000004.1"/>
</dbReference>
<protein>
    <submittedName>
        <fullName evidence="10">DnaJ domain-containing protein</fullName>
    </submittedName>
</protein>
<dbReference type="Pfam" id="PF00226">
    <property type="entry name" value="DnaJ"/>
    <property type="match status" value="1"/>
</dbReference>
<dbReference type="Proteomes" id="UP001595617">
    <property type="component" value="Unassembled WGS sequence"/>
</dbReference>
<keyword evidence="4 8" id="KW-0472">Membrane</keyword>
<name>A0ABV8A0W9_9GAMM</name>
<evidence type="ECO:0000256" key="8">
    <source>
        <dbReference type="SAM" id="Phobius"/>
    </source>
</evidence>
<keyword evidence="5" id="KW-0143">Chaperone</keyword>
<sequence>MNPATLLVIFAAGLLAWVWVRNQPSAQRRAAVTKLALFGGALILIVLAATGRLHILGAALAMLLPFVRRLWPMLLGLFIRKQQQKRDRSSGQASGGQSRVSSAIIDMVLEHDTGLMFGTIRQGEFAGKELAELSDEQFITLLQYCRKYDEDSTRLLEAYLDKRFGDRWRQDDPGANTQDETSRDTRNSSDMTRAEAYDILGLEPGASRDEIVQAHRRLMQKMHPDRGGSAYLAARINAARTLLLDH</sequence>
<evidence type="ECO:0000256" key="2">
    <source>
        <dbReference type="ARBA" id="ARBA00022692"/>
    </source>
</evidence>
<reference evidence="11" key="1">
    <citation type="journal article" date="2019" name="Int. J. Syst. Evol. Microbiol.">
        <title>The Global Catalogue of Microorganisms (GCM) 10K type strain sequencing project: providing services to taxonomists for standard genome sequencing and annotation.</title>
        <authorList>
            <consortium name="The Broad Institute Genomics Platform"/>
            <consortium name="The Broad Institute Genome Sequencing Center for Infectious Disease"/>
            <person name="Wu L."/>
            <person name="Ma J."/>
        </authorList>
    </citation>
    <scope>NUCLEOTIDE SEQUENCE [LARGE SCALE GENOMIC DNA]</scope>
    <source>
        <strain evidence="11">IBRC 10765</strain>
    </source>
</reference>
<organism evidence="10 11">
    <name type="scientific">Saccharospirillum mangrovi</name>
    <dbReference type="NCBI Taxonomy" id="2161747"/>
    <lineage>
        <taxon>Bacteria</taxon>
        <taxon>Pseudomonadati</taxon>
        <taxon>Pseudomonadota</taxon>
        <taxon>Gammaproteobacteria</taxon>
        <taxon>Oceanospirillales</taxon>
        <taxon>Saccharospirillaceae</taxon>
        <taxon>Saccharospirillum</taxon>
    </lineage>
</organism>
<feature type="compositionally biased region" description="Basic and acidic residues" evidence="7">
    <location>
        <begin position="180"/>
        <end position="190"/>
    </location>
</feature>
<dbReference type="EMBL" id="JBHRYR010000004">
    <property type="protein sequence ID" value="MFC3854031.1"/>
    <property type="molecule type" value="Genomic_DNA"/>
</dbReference>
<feature type="transmembrane region" description="Helical" evidence="8">
    <location>
        <begin position="6"/>
        <end position="22"/>
    </location>
</feature>
<evidence type="ECO:0000256" key="5">
    <source>
        <dbReference type="ARBA" id="ARBA00023186"/>
    </source>
</evidence>
<keyword evidence="11" id="KW-1185">Reference proteome</keyword>
<evidence type="ECO:0000256" key="3">
    <source>
        <dbReference type="ARBA" id="ARBA00022989"/>
    </source>
</evidence>
<comment type="caution">
    <text evidence="10">The sequence shown here is derived from an EMBL/GenBank/DDBJ whole genome shotgun (WGS) entry which is preliminary data.</text>
</comment>
<evidence type="ECO:0000256" key="7">
    <source>
        <dbReference type="SAM" id="MobiDB-lite"/>
    </source>
</evidence>
<comment type="subcellular location">
    <subcellularLocation>
        <location evidence="1">Membrane</location>
        <topology evidence="1">Single-pass membrane protein</topology>
    </subcellularLocation>
</comment>
<feature type="domain" description="J" evidence="9">
    <location>
        <begin position="195"/>
        <end position="246"/>
    </location>
</feature>
<evidence type="ECO:0000313" key="11">
    <source>
        <dbReference type="Proteomes" id="UP001595617"/>
    </source>
</evidence>
<evidence type="ECO:0000256" key="1">
    <source>
        <dbReference type="ARBA" id="ARBA00004167"/>
    </source>
</evidence>
<dbReference type="InterPro" id="IPR036869">
    <property type="entry name" value="J_dom_sf"/>
</dbReference>
<dbReference type="Gene3D" id="1.10.287.110">
    <property type="entry name" value="DnaJ domain"/>
    <property type="match status" value="1"/>
</dbReference>
<keyword evidence="3 8" id="KW-1133">Transmembrane helix</keyword>
<dbReference type="InterPro" id="IPR001623">
    <property type="entry name" value="DnaJ_domain"/>
</dbReference>
<feature type="region of interest" description="Disordered" evidence="7">
    <location>
        <begin position="167"/>
        <end position="190"/>
    </location>
</feature>
<dbReference type="SUPFAM" id="SSF46565">
    <property type="entry name" value="Chaperone J-domain"/>
    <property type="match status" value="1"/>
</dbReference>
<dbReference type="CDD" id="cd06257">
    <property type="entry name" value="DnaJ"/>
    <property type="match status" value="1"/>
</dbReference>
<evidence type="ECO:0000313" key="10">
    <source>
        <dbReference type="EMBL" id="MFC3854031.1"/>
    </source>
</evidence>
<dbReference type="SMART" id="SM00271">
    <property type="entry name" value="DnaJ"/>
    <property type="match status" value="1"/>
</dbReference>
<dbReference type="PROSITE" id="PS50076">
    <property type="entry name" value="DNAJ_2"/>
    <property type="match status" value="1"/>
</dbReference>
<proteinExistence type="inferred from homology"/>
<keyword evidence="2 8" id="KW-0812">Transmembrane</keyword>
<gene>
    <name evidence="10" type="ORF">ACFOOG_14400</name>
</gene>
<accession>A0ABV8A0W9</accession>
<evidence type="ECO:0000256" key="4">
    <source>
        <dbReference type="ARBA" id="ARBA00023136"/>
    </source>
</evidence>
<evidence type="ECO:0000259" key="9">
    <source>
        <dbReference type="PROSITE" id="PS50076"/>
    </source>
</evidence>
<feature type="transmembrane region" description="Helical" evidence="8">
    <location>
        <begin position="31"/>
        <end position="49"/>
    </location>
</feature>